<organism evidence="1 2">
    <name type="scientific">Shewanella bicestrii</name>
    <dbReference type="NCBI Taxonomy" id="2018305"/>
    <lineage>
        <taxon>Bacteria</taxon>
        <taxon>Pseudomonadati</taxon>
        <taxon>Pseudomonadota</taxon>
        <taxon>Gammaproteobacteria</taxon>
        <taxon>Alteromonadales</taxon>
        <taxon>Shewanellaceae</taxon>
        <taxon>Shewanella</taxon>
    </lineage>
</organism>
<sequence length="66" mass="7375">MELSTDMEVTVGGMDAAVEPSGMSSWRVTGMTVLNHFKVLTYFRTRQHYAQKQIQSTPTFDCGLTS</sequence>
<reference evidence="1 2" key="1">
    <citation type="submission" date="2017-07" db="EMBL/GenBank/DDBJ databases">
        <title>Phenotypical and genomic characterization of a clinical isolate of Shewanella bicestrii sp. nov. producing an extended-spectrum beta-lactamase and a new oxacillinase variant.</title>
        <authorList>
            <person name="Jousset A.B."/>
            <person name="Bonnin R.A."/>
            <person name="Girlich D."/>
            <person name="Dabos L."/>
            <person name="Potron A."/>
            <person name="Dortet L."/>
            <person name="Glaser P."/>
            <person name="Naas T."/>
        </authorList>
    </citation>
    <scope>NUCLEOTIDE SEQUENCE [LARGE SCALE GENOMIC DNA]</scope>
    <source>
        <strain evidence="1 2">JAB-1</strain>
    </source>
</reference>
<keyword evidence="2" id="KW-1185">Reference proteome</keyword>
<protein>
    <submittedName>
        <fullName evidence="1">Uncharacterized protein</fullName>
    </submittedName>
</protein>
<evidence type="ECO:0000313" key="1">
    <source>
        <dbReference type="EMBL" id="ASK67493.1"/>
    </source>
</evidence>
<accession>A0A220UIH0</accession>
<gene>
    <name evidence="1" type="ORF">CF168_00715</name>
</gene>
<dbReference type="KEGG" id="sbj:CF168_00715"/>
<evidence type="ECO:0000313" key="2">
    <source>
        <dbReference type="Proteomes" id="UP000198367"/>
    </source>
</evidence>
<dbReference type="Proteomes" id="UP000198367">
    <property type="component" value="Chromosome"/>
</dbReference>
<name>A0A220UIH0_9GAMM</name>
<dbReference type="EMBL" id="CP022358">
    <property type="protein sequence ID" value="ASK67493.1"/>
    <property type="molecule type" value="Genomic_DNA"/>
</dbReference>
<proteinExistence type="predicted"/>
<dbReference type="AlphaFoldDB" id="A0A220UIH0"/>